<feature type="region of interest" description="Disordered" evidence="1">
    <location>
        <begin position="1"/>
        <end position="32"/>
    </location>
</feature>
<evidence type="ECO:0000313" key="3">
    <source>
        <dbReference type="Proteomes" id="UP001305779"/>
    </source>
</evidence>
<proteinExistence type="predicted"/>
<dbReference type="PANTHER" id="PTHR38111:SF2">
    <property type="entry name" value="FINGER DOMAIN PROTEIN, PUTATIVE (AFU_ORTHOLOGUE AFUA_1G01560)-RELATED"/>
    <property type="match status" value="1"/>
</dbReference>
<organism evidence="2 3">
    <name type="scientific">Zasmidium cellare</name>
    <name type="common">Wine cellar mold</name>
    <name type="synonym">Racodium cellare</name>
    <dbReference type="NCBI Taxonomy" id="395010"/>
    <lineage>
        <taxon>Eukaryota</taxon>
        <taxon>Fungi</taxon>
        <taxon>Dikarya</taxon>
        <taxon>Ascomycota</taxon>
        <taxon>Pezizomycotina</taxon>
        <taxon>Dothideomycetes</taxon>
        <taxon>Dothideomycetidae</taxon>
        <taxon>Mycosphaerellales</taxon>
        <taxon>Mycosphaerellaceae</taxon>
        <taxon>Zasmidium</taxon>
    </lineage>
</organism>
<gene>
    <name evidence="2" type="ORF">PRZ48_014422</name>
</gene>
<comment type="caution">
    <text evidence="2">The sequence shown here is derived from an EMBL/GenBank/DDBJ whole genome shotgun (WGS) entry which is preliminary data.</text>
</comment>
<feature type="compositionally biased region" description="Polar residues" evidence="1">
    <location>
        <begin position="1"/>
        <end position="20"/>
    </location>
</feature>
<sequence>MDSSPDNGSDSVVTDGSNASSKDRGLGATNRYTTDSSDLVVYNSPSTSTSSEEHYQGPRWHSYRIVKSRKMESKCRWGIPTCPGCMPEPKTLSQDQIDAHRRMFWAFMFSIGLPGDATISSPSSYRIQLKAAFLDAQFPPAFVDRQQVSEIIDDWLVPRGNAMAAAVDTLLLVQHGLNTKDKRYKIEGKRRHEAALQLLNDGLRKPDAATNDSLLGAIDILGACAMFLDITNGDNRWIVHCRGLCGLLAMRGPDRLDSQFSRNLVCNFRHVALMDALQSRKSFVFGKPEWLKRMQEIEVDRPAARLHTLACEVPALLEEADRIVATRGRWAPTITETYGQLMDLEKRLQDWLLQCYKDLPNESPYRTVDIKHFPMYFEQYGHLKTPFTTCLEFSSYIDTIRHGYYWTVLIALREAIYDLSIARPAALCITAANQAFLKKRVYECADSLCQTVPFVCSDSLHHIGASSSFPSYVGGALSICCPLQFAMKWYQKQGDHAKADWCDEIIADVRDHLREQGLSWLDASYVRVNRIR</sequence>
<dbReference type="PANTHER" id="PTHR38111">
    <property type="entry name" value="ZN(2)-C6 FUNGAL-TYPE DOMAIN-CONTAINING PROTEIN-RELATED"/>
    <property type="match status" value="1"/>
</dbReference>
<protein>
    <submittedName>
        <fullName evidence="2">Uncharacterized protein</fullName>
    </submittedName>
</protein>
<dbReference type="InterPro" id="IPR053178">
    <property type="entry name" value="Osmoadaptation_assoc"/>
</dbReference>
<dbReference type="Proteomes" id="UP001305779">
    <property type="component" value="Unassembled WGS sequence"/>
</dbReference>
<evidence type="ECO:0000256" key="1">
    <source>
        <dbReference type="SAM" id="MobiDB-lite"/>
    </source>
</evidence>
<dbReference type="EMBL" id="JAXOVC010000014">
    <property type="protein sequence ID" value="KAK4494124.1"/>
    <property type="molecule type" value="Genomic_DNA"/>
</dbReference>
<reference evidence="2 3" key="1">
    <citation type="journal article" date="2023" name="G3 (Bethesda)">
        <title>A chromosome-level genome assembly of Zasmidium syzygii isolated from banana leaves.</title>
        <authorList>
            <person name="van Westerhoven A.C."/>
            <person name="Mehrabi R."/>
            <person name="Talebi R."/>
            <person name="Steentjes M.B.F."/>
            <person name="Corcolon B."/>
            <person name="Chong P.A."/>
            <person name="Kema G.H.J."/>
            <person name="Seidl M.F."/>
        </authorList>
    </citation>
    <scope>NUCLEOTIDE SEQUENCE [LARGE SCALE GENOMIC DNA]</scope>
    <source>
        <strain evidence="2 3">P124</strain>
    </source>
</reference>
<accession>A0ABR0DY83</accession>
<evidence type="ECO:0000313" key="2">
    <source>
        <dbReference type="EMBL" id="KAK4494124.1"/>
    </source>
</evidence>
<keyword evidence="3" id="KW-1185">Reference proteome</keyword>
<name>A0ABR0DY83_ZASCE</name>